<keyword evidence="8 9" id="KW-0807">Transducer</keyword>
<feature type="transmembrane region" description="Helical" evidence="10">
    <location>
        <begin position="265"/>
        <end position="286"/>
    </location>
</feature>
<name>A0ABM0GPG6_SACKO</name>
<proteinExistence type="inferred from homology"/>
<keyword evidence="7 9" id="KW-0675">Receptor</keyword>
<evidence type="ECO:0000313" key="13">
    <source>
        <dbReference type="RefSeq" id="XP_002734435.1"/>
    </source>
</evidence>
<dbReference type="Gene3D" id="1.20.1070.10">
    <property type="entry name" value="Rhodopsin 7-helix transmembrane proteins"/>
    <property type="match status" value="1"/>
</dbReference>
<keyword evidence="2" id="KW-1003">Cell membrane</keyword>
<keyword evidence="5 9" id="KW-0297">G-protein coupled receptor</keyword>
<organism evidence="12 13">
    <name type="scientific">Saccoglossus kowalevskii</name>
    <name type="common">Acorn worm</name>
    <dbReference type="NCBI Taxonomy" id="10224"/>
    <lineage>
        <taxon>Eukaryota</taxon>
        <taxon>Metazoa</taxon>
        <taxon>Hemichordata</taxon>
        <taxon>Enteropneusta</taxon>
        <taxon>Harrimaniidae</taxon>
        <taxon>Saccoglossus</taxon>
    </lineage>
</organism>
<feature type="transmembrane region" description="Helical" evidence="10">
    <location>
        <begin position="25"/>
        <end position="45"/>
    </location>
</feature>
<dbReference type="PANTHER" id="PTHR24248">
    <property type="entry name" value="ADRENERGIC RECEPTOR-RELATED G-PROTEIN COUPLED RECEPTOR"/>
    <property type="match status" value="1"/>
</dbReference>
<evidence type="ECO:0000256" key="9">
    <source>
        <dbReference type="RuleBase" id="RU000688"/>
    </source>
</evidence>
<evidence type="ECO:0000256" key="4">
    <source>
        <dbReference type="ARBA" id="ARBA00022989"/>
    </source>
</evidence>
<dbReference type="Proteomes" id="UP000694865">
    <property type="component" value="Unplaced"/>
</dbReference>
<keyword evidence="4 10" id="KW-1133">Transmembrane helix</keyword>
<keyword evidence="6 10" id="KW-0472">Membrane</keyword>
<evidence type="ECO:0000259" key="11">
    <source>
        <dbReference type="PROSITE" id="PS50262"/>
    </source>
</evidence>
<evidence type="ECO:0000256" key="3">
    <source>
        <dbReference type="ARBA" id="ARBA00022692"/>
    </source>
</evidence>
<evidence type="ECO:0000256" key="7">
    <source>
        <dbReference type="ARBA" id="ARBA00023170"/>
    </source>
</evidence>
<evidence type="ECO:0000313" key="12">
    <source>
        <dbReference type="Proteomes" id="UP000694865"/>
    </source>
</evidence>
<dbReference type="Pfam" id="PF00001">
    <property type="entry name" value="7tm_1"/>
    <property type="match status" value="1"/>
</dbReference>
<dbReference type="SUPFAM" id="SSF81321">
    <property type="entry name" value="Family A G protein-coupled receptor-like"/>
    <property type="match status" value="1"/>
</dbReference>
<evidence type="ECO:0000256" key="10">
    <source>
        <dbReference type="SAM" id="Phobius"/>
    </source>
</evidence>
<evidence type="ECO:0000256" key="1">
    <source>
        <dbReference type="ARBA" id="ARBA00004651"/>
    </source>
</evidence>
<accession>A0ABM0GPG6</accession>
<sequence length="344" mass="38774">MADNMNNTAAVGQASHIATVIHCTILSTLLVLIIAGNGLMIYAILSTSRLRITTNYFIVSLAISDMLVGLVVIPINFAFPTALLKGYTTCLQVACFTVVVCTSSITNIVAVTIDRYLAITSPLKYHAIMTSRRAIVTISLVWVYAFTIGFLPVMGWREKASTCQRGEVYAPGYAVFLFITGLVFPVAISTVLYCRILKEANRQTMRIQQIECRVSQVITANEHNHNRQEICPCEVQENGSNHDKHNPHSEHCNFNRKAFRTVMYILMYFELSWIPLFVTLLIDAFVSPLVIHLEVRTFTSLLALGNSVMDPIIYGYFNRDLRNRLKEIVSKMCRCFHRADLMQT</sequence>
<evidence type="ECO:0000256" key="5">
    <source>
        <dbReference type="ARBA" id="ARBA00023040"/>
    </source>
</evidence>
<feature type="transmembrane region" description="Helical" evidence="10">
    <location>
        <begin position="57"/>
        <end position="79"/>
    </location>
</feature>
<feature type="transmembrane region" description="Helical" evidence="10">
    <location>
        <begin position="134"/>
        <end position="153"/>
    </location>
</feature>
<dbReference type="InterPro" id="IPR017452">
    <property type="entry name" value="GPCR_Rhodpsn_7TM"/>
</dbReference>
<feature type="transmembrane region" description="Helical" evidence="10">
    <location>
        <begin position="173"/>
        <end position="196"/>
    </location>
</feature>
<keyword evidence="3 9" id="KW-0812">Transmembrane</keyword>
<gene>
    <name evidence="13" type="primary">LOC100377120</name>
</gene>
<protein>
    <submittedName>
        <fullName evidence="13">Alpha-1B adrenergic receptor-like</fullName>
    </submittedName>
</protein>
<keyword evidence="12" id="KW-1185">Reference proteome</keyword>
<feature type="transmembrane region" description="Helical" evidence="10">
    <location>
        <begin position="298"/>
        <end position="317"/>
    </location>
</feature>
<comment type="subcellular location">
    <subcellularLocation>
        <location evidence="1">Cell membrane</location>
        <topology evidence="1">Multi-pass membrane protein</topology>
    </subcellularLocation>
</comment>
<dbReference type="RefSeq" id="XP_002734435.1">
    <property type="nucleotide sequence ID" value="XM_002734389.1"/>
</dbReference>
<feature type="domain" description="G-protein coupled receptors family 1 profile" evidence="11">
    <location>
        <begin position="36"/>
        <end position="314"/>
    </location>
</feature>
<dbReference type="CDD" id="cd14967">
    <property type="entry name" value="7tmA_amine_R-like"/>
    <property type="match status" value="1"/>
</dbReference>
<reference evidence="13" key="1">
    <citation type="submission" date="2025-08" db="UniProtKB">
        <authorList>
            <consortium name="RefSeq"/>
        </authorList>
    </citation>
    <scope>IDENTIFICATION</scope>
    <source>
        <tissue evidence="13">Testes</tissue>
    </source>
</reference>
<evidence type="ECO:0000256" key="2">
    <source>
        <dbReference type="ARBA" id="ARBA00022475"/>
    </source>
</evidence>
<evidence type="ECO:0000256" key="8">
    <source>
        <dbReference type="ARBA" id="ARBA00023224"/>
    </source>
</evidence>
<dbReference type="PRINTS" id="PR01102">
    <property type="entry name" value="5HT6RECEPTR"/>
</dbReference>
<dbReference type="PROSITE" id="PS50262">
    <property type="entry name" value="G_PROTEIN_RECEP_F1_2"/>
    <property type="match status" value="1"/>
</dbReference>
<comment type="similarity">
    <text evidence="9">Belongs to the G-protein coupled receptor 1 family.</text>
</comment>
<feature type="transmembrane region" description="Helical" evidence="10">
    <location>
        <begin position="91"/>
        <end position="113"/>
    </location>
</feature>
<dbReference type="SMART" id="SM01381">
    <property type="entry name" value="7TM_GPCR_Srsx"/>
    <property type="match status" value="1"/>
</dbReference>
<evidence type="ECO:0000256" key="6">
    <source>
        <dbReference type="ARBA" id="ARBA00023136"/>
    </source>
</evidence>
<dbReference type="InterPro" id="IPR000276">
    <property type="entry name" value="GPCR_Rhodpsn"/>
</dbReference>
<dbReference type="PROSITE" id="PS00237">
    <property type="entry name" value="G_PROTEIN_RECEP_F1_1"/>
    <property type="match status" value="1"/>
</dbReference>
<dbReference type="GeneID" id="100377120"/>
<dbReference type="PRINTS" id="PR00237">
    <property type="entry name" value="GPCRRHODOPSN"/>
</dbReference>